<dbReference type="PANTHER" id="PTHR43744:SF12">
    <property type="entry name" value="ABC TRANSPORTER PERMEASE PROTEIN MG189-RELATED"/>
    <property type="match status" value="1"/>
</dbReference>
<keyword evidence="11" id="KW-1185">Reference proteome</keyword>
<keyword evidence="4 7" id="KW-0812">Transmembrane</keyword>
<dbReference type="PROSITE" id="PS50928">
    <property type="entry name" value="ABC_TM1"/>
    <property type="match status" value="1"/>
</dbReference>
<dbReference type="Gene3D" id="1.10.3720.10">
    <property type="entry name" value="MetI-like"/>
    <property type="match status" value="1"/>
</dbReference>
<feature type="transmembrane region" description="Helical" evidence="7">
    <location>
        <begin position="143"/>
        <end position="167"/>
    </location>
</feature>
<dbReference type="InterPro" id="IPR000515">
    <property type="entry name" value="MetI-like"/>
</dbReference>
<feature type="region of interest" description="Disordered" evidence="8">
    <location>
        <begin position="1"/>
        <end position="37"/>
    </location>
</feature>
<evidence type="ECO:0000256" key="3">
    <source>
        <dbReference type="ARBA" id="ARBA00022475"/>
    </source>
</evidence>
<dbReference type="PANTHER" id="PTHR43744">
    <property type="entry name" value="ABC TRANSPORTER PERMEASE PROTEIN MG189-RELATED-RELATED"/>
    <property type="match status" value="1"/>
</dbReference>
<accession>A0ABP6HA10</accession>
<protein>
    <submittedName>
        <fullName evidence="10">Carbohydrate ABC transporter permease</fullName>
    </submittedName>
</protein>
<evidence type="ECO:0000313" key="11">
    <source>
        <dbReference type="Proteomes" id="UP001501326"/>
    </source>
</evidence>
<keyword evidence="3" id="KW-1003">Cell membrane</keyword>
<evidence type="ECO:0000256" key="8">
    <source>
        <dbReference type="SAM" id="MobiDB-lite"/>
    </source>
</evidence>
<feature type="transmembrane region" description="Helical" evidence="7">
    <location>
        <begin position="218"/>
        <end position="240"/>
    </location>
</feature>
<keyword evidence="5 7" id="KW-1133">Transmembrane helix</keyword>
<keyword evidence="2 7" id="KW-0813">Transport</keyword>
<feature type="domain" description="ABC transmembrane type-1" evidence="9">
    <location>
        <begin position="108"/>
        <end position="298"/>
    </location>
</feature>
<comment type="similarity">
    <text evidence="7">Belongs to the binding-protein-dependent transport system permease family.</text>
</comment>
<dbReference type="SUPFAM" id="SSF161098">
    <property type="entry name" value="MetI-like"/>
    <property type="match status" value="1"/>
</dbReference>
<dbReference type="Proteomes" id="UP001501326">
    <property type="component" value="Unassembled WGS sequence"/>
</dbReference>
<dbReference type="EMBL" id="BAAARN010000003">
    <property type="protein sequence ID" value="GAA2738106.1"/>
    <property type="molecule type" value="Genomic_DNA"/>
</dbReference>
<evidence type="ECO:0000256" key="6">
    <source>
        <dbReference type="ARBA" id="ARBA00023136"/>
    </source>
</evidence>
<feature type="transmembrane region" description="Helical" evidence="7">
    <location>
        <begin position="112"/>
        <end position="136"/>
    </location>
</feature>
<evidence type="ECO:0000256" key="7">
    <source>
        <dbReference type="RuleBase" id="RU363032"/>
    </source>
</evidence>
<comment type="caution">
    <text evidence="10">The sequence shown here is derived from an EMBL/GenBank/DDBJ whole genome shotgun (WGS) entry which is preliminary data.</text>
</comment>
<feature type="transmembrane region" description="Helical" evidence="7">
    <location>
        <begin position="277"/>
        <end position="298"/>
    </location>
</feature>
<evidence type="ECO:0000256" key="2">
    <source>
        <dbReference type="ARBA" id="ARBA00022448"/>
    </source>
</evidence>
<name>A0ABP6HA10_9MICO</name>
<reference evidence="11" key="1">
    <citation type="journal article" date="2019" name="Int. J. Syst. Evol. Microbiol.">
        <title>The Global Catalogue of Microorganisms (GCM) 10K type strain sequencing project: providing services to taxonomists for standard genome sequencing and annotation.</title>
        <authorList>
            <consortium name="The Broad Institute Genomics Platform"/>
            <consortium name="The Broad Institute Genome Sequencing Center for Infectious Disease"/>
            <person name="Wu L."/>
            <person name="Ma J."/>
        </authorList>
    </citation>
    <scope>NUCLEOTIDE SEQUENCE [LARGE SCALE GENOMIC DNA]</scope>
    <source>
        <strain evidence="11">JCM 16378</strain>
    </source>
</reference>
<evidence type="ECO:0000256" key="1">
    <source>
        <dbReference type="ARBA" id="ARBA00004651"/>
    </source>
</evidence>
<dbReference type="CDD" id="cd06261">
    <property type="entry name" value="TM_PBP2"/>
    <property type="match status" value="1"/>
</dbReference>
<evidence type="ECO:0000259" key="9">
    <source>
        <dbReference type="PROSITE" id="PS50928"/>
    </source>
</evidence>
<feature type="transmembrane region" description="Helical" evidence="7">
    <location>
        <begin position="47"/>
        <end position="69"/>
    </location>
</feature>
<dbReference type="RefSeq" id="WP_425565385.1">
    <property type="nucleotide sequence ID" value="NZ_BAAARN010000003.1"/>
</dbReference>
<gene>
    <name evidence="10" type="ORF">GCM10009867_28000</name>
</gene>
<evidence type="ECO:0000256" key="4">
    <source>
        <dbReference type="ARBA" id="ARBA00022692"/>
    </source>
</evidence>
<feature type="transmembrane region" description="Helical" evidence="7">
    <location>
        <begin position="179"/>
        <end position="197"/>
    </location>
</feature>
<evidence type="ECO:0000313" key="10">
    <source>
        <dbReference type="EMBL" id="GAA2738106.1"/>
    </source>
</evidence>
<dbReference type="Pfam" id="PF00528">
    <property type="entry name" value="BPD_transp_1"/>
    <property type="match status" value="1"/>
</dbReference>
<dbReference type="InterPro" id="IPR035906">
    <property type="entry name" value="MetI-like_sf"/>
</dbReference>
<comment type="subcellular location">
    <subcellularLocation>
        <location evidence="1 7">Cell membrane</location>
        <topology evidence="1 7">Multi-pass membrane protein</topology>
    </subcellularLocation>
</comment>
<evidence type="ECO:0000256" key="5">
    <source>
        <dbReference type="ARBA" id="ARBA00022989"/>
    </source>
</evidence>
<keyword evidence="6 7" id="KW-0472">Membrane</keyword>
<sequence length="312" mass="33314">MTTTADKTSTLAPAPKAPKGRFGRSGGSAAPAGTNATMAGSKQSSRWWLYGLLVAALVGVVAPFVWMVLGSFKSEGELRKTPPTWWPETASLDNYTQLFSRLDFGTYFTNSIVVAVFVTAGNLLFCSMLGYALAMLDFKGKKALFTIVMATLMIPGVVTFVPLFVLVANAGLIDSLPGLILPFLVSPFGVFLMRQFISGLPRDLLDAGRVDGAGELRIFARIILPLCGPALATLGILTFLGSWNNFLWPLVVAQSEDSYTLPVALALYSKGQNSTNYGLLLAGATVVVLPVLAVFLAFQRKFIEGIATTGIK</sequence>
<proteinExistence type="inferred from homology"/>
<organism evidence="10 11">
    <name type="scientific">Pedococcus aerophilus</name>
    <dbReference type="NCBI Taxonomy" id="436356"/>
    <lineage>
        <taxon>Bacteria</taxon>
        <taxon>Bacillati</taxon>
        <taxon>Actinomycetota</taxon>
        <taxon>Actinomycetes</taxon>
        <taxon>Micrococcales</taxon>
        <taxon>Intrasporangiaceae</taxon>
        <taxon>Pedococcus</taxon>
    </lineage>
</organism>
<feature type="compositionally biased region" description="Polar residues" evidence="8">
    <location>
        <begin position="1"/>
        <end position="11"/>
    </location>
</feature>